<dbReference type="Pfam" id="PF09423">
    <property type="entry name" value="PhoD"/>
    <property type="match status" value="1"/>
</dbReference>
<dbReference type="Pfam" id="PF16655">
    <property type="entry name" value="PhoD_N"/>
    <property type="match status" value="1"/>
</dbReference>
<organism evidence="4 5">
    <name type="scientific">Brevundimonas mediterranea</name>
    <dbReference type="NCBI Taxonomy" id="74329"/>
    <lineage>
        <taxon>Bacteria</taxon>
        <taxon>Pseudomonadati</taxon>
        <taxon>Pseudomonadota</taxon>
        <taxon>Alphaproteobacteria</taxon>
        <taxon>Caulobacterales</taxon>
        <taxon>Caulobacteraceae</taxon>
        <taxon>Brevundimonas</taxon>
    </lineage>
</organism>
<evidence type="ECO:0000256" key="1">
    <source>
        <dbReference type="SAM" id="SignalP"/>
    </source>
</evidence>
<evidence type="ECO:0000259" key="3">
    <source>
        <dbReference type="Pfam" id="PF16655"/>
    </source>
</evidence>
<dbReference type="Gene3D" id="3.60.21.70">
    <property type="entry name" value="PhoD-like phosphatase"/>
    <property type="match status" value="1"/>
</dbReference>
<feature type="chain" id="PRO_5031084181" evidence="1">
    <location>
        <begin position="23"/>
        <end position="564"/>
    </location>
</feature>
<dbReference type="PROSITE" id="PS51318">
    <property type="entry name" value="TAT"/>
    <property type="match status" value="1"/>
</dbReference>
<dbReference type="Proteomes" id="UP000289220">
    <property type="component" value="Unassembled WGS sequence"/>
</dbReference>
<proteinExistence type="predicted"/>
<dbReference type="PANTHER" id="PTHR43606:SF2">
    <property type="entry name" value="ALKALINE PHOSPHATASE FAMILY PROTEIN (AFU_ORTHOLOGUE AFUA_5G03860)"/>
    <property type="match status" value="1"/>
</dbReference>
<dbReference type="InterPro" id="IPR006311">
    <property type="entry name" value="TAT_signal"/>
</dbReference>
<dbReference type="Gene3D" id="2.60.40.380">
    <property type="entry name" value="Purple acid phosphatase-like, N-terminal"/>
    <property type="match status" value="1"/>
</dbReference>
<evidence type="ECO:0000313" key="4">
    <source>
        <dbReference type="EMBL" id="VDC49125.1"/>
    </source>
</evidence>
<feature type="signal peptide" evidence="1">
    <location>
        <begin position="1"/>
        <end position="22"/>
    </location>
</feature>
<dbReference type="RefSeq" id="WP_035305594.1">
    <property type="nucleotide sequence ID" value="NZ_UXHF01000014.1"/>
</dbReference>
<evidence type="ECO:0000313" key="5">
    <source>
        <dbReference type="Proteomes" id="UP000289220"/>
    </source>
</evidence>
<dbReference type="AlphaFoldDB" id="A0A7Z9C4A2"/>
<dbReference type="SUPFAM" id="SSF56300">
    <property type="entry name" value="Metallo-dependent phosphatases"/>
    <property type="match status" value="1"/>
</dbReference>
<dbReference type="InterPro" id="IPR029052">
    <property type="entry name" value="Metallo-depent_PP-like"/>
</dbReference>
<dbReference type="CDD" id="cd07389">
    <property type="entry name" value="MPP_PhoD"/>
    <property type="match status" value="1"/>
</dbReference>
<accession>A0A7Z9C4A2</accession>
<feature type="domain" description="PhoD-like phosphatase metallophosphatase" evidence="2">
    <location>
        <begin position="138"/>
        <end position="522"/>
    </location>
</feature>
<keyword evidence="1" id="KW-0732">Signal</keyword>
<name>A0A7Z9C4A2_9CAUL</name>
<sequence>MNLDRRSLLGLIGAGAATPAVAQTAHAGQVAFLHGVASGDPDQHSAVFWTRVTPADPSVGEIAVVLEVARDADFTDMVRRFTDLTARAERDFTVKHDLNGRGLEPGREYFYRFIANGVTSPAGRVRTLPQGATPQVNLAVVSCQLYPGGLFNAYEAISQLDRLDAVVHLGDYIYEYGAAPGDYGMATGAPLNRAPLPPHEIISLADYRTRHAQYKTDPDLQAAHARAAFICVWDDHEVANDVWMMGAENHQPATEGDFATRKAAALRAYYEWMPIREAKAGAMKEAINRSFHFGDLASLHMVETRLTARAEQMDFANIPKTADGRPDIAAFEAQRQEPSRDLLGEGQRRWLGEAMSQSKAAGRPWQILGNQVVMARVKGPNIEQMLPPAQVAQMIASLPADIQPQVEAAIQLFKLGLPFNLDSWDGYPAGRERLYETMKQAGVEPIVLAGDSHAFWVNELYDNGGQRRAVEFGTSAISSPSPGDMVGGLPLGLALEAANPEVKFCDQASKGYVLLTLDRDQAVGELRAVSTILAKPYQNKTVKRYRLAQTATGLGPLEDVTEPA</sequence>
<protein>
    <submittedName>
        <fullName evidence="4">Phospholipase D</fullName>
    </submittedName>
</protein>
<gene>
    <name evidence="4" type="primary">pld</name>
    <name evidence="4" type="ORF">BREV_BREV_01015</name>
</gene>
<dbReference type="InterPro" id="IPR038607">
    <property type="entry name" value="PhoD-like_sf"/>
</dbReference>
<dbReference type="EMBL" id="UXHF01000014">
    <property type="protein sequence ID" value="VDC49125.1"/>
    <property type="molecule type" value="Genomic_DNA"/>
</dbReference>
<dbReference type="PANTHER" id="PTHR43606">
    <property type="entry name" value="PHOSPHATASE, PUTATIVE (AFU_ORTHOLOGUE AFUA_6G08710)-RELATED"/>
    <property type="match status" value="1"/>
</dbReference>
<keyword evidence="5" id="KW-1185">Reference proteome</keyword>
<reference evidence="4 5" key="1">
    <citation type="submission" date="2018-11" db="EMBL/GenBank/DDBJ databases">
        <authorList>
            <person name="Peiro R."/>
            <person name="Begona"/>
            <person name="Cbmso G."/>
            <person name="Lopez M."/>
            <person name="Gonzalez S."/>
            <person name="Sacristan E."/>
            <person name="Castillo E."/>
        </authorList>
    </citation>
    <scope>NUCLEOTIDE SEQUENCE [LARGE SCALE GENOMIC DNA]</scope>
    <source>
        <strain evidence="4">Brev_genome</strain>
    </source>
</reference>
<dbReference type="InterPro" id="IPR052900">
    <property type="entry name" value="Phospholipid_Metab_Enz"/>
</dbReference>
<feature type="domain" description="Phospholipase D N-terminal" evidence="3">
    <location>
        <begin position="34"/>
        <end position="127"/>
    </location>
</feature>
<comment type="caution">
    <text evidence="4">The sequence shown here is derived from an EMBL/GenBank/DDBJ whole genome shotgun (WGS) entry which is preliminary data.</text>
</comment>
<dbReference type="InterPro" id="IPR032093">
    <property type="entry name" value="PhoD_N"/>
</dbReference>
<dbReference type="InterPro" id="IPR018946">
    <property type="entry name" value="PhoD-like_MPP"/>
</dbReference>
<evidence type="ECO:0000259" key="2">
    <source>
        <dbReference type="Pfam" id="PF09423"/>
    </source>
</evidence>